<name>A0A160VSD9_9EURY</name>
<dbReference type="PANTHER" id="PTHR43405">
    <property type="entry name" value="GLYCOSYL HYDROLASE DIGH"/>
    <property type="match status" value="1"/>
</dbReference>
<organism evidence="2 3">
    <name type="scientific">Thermococcus chitonophagus</name>
    <dbReference type="NCBI Taxonomy" id="54262"/>
    <lineage>
        <taxon>Archaea</taxon>
        <taxon>Methanobacteriati</taxon>
        <taxon>Methanobacteriota</taxon>
        <taxon>Thermococci</taxon>
        <taxon>Thermococcales</taxon>
        <taxon>Thermococcaceae</taxon>
        <taxon>Thermococcus</taxon>
    </lineage>
</organism>
<dbReference type="AlphaFoldDB" id="A0A160VSD9"/>
<dbReference type="Gene3D" id="3.20.20.80">
    <property type="entry name" value="Glycosidases"/>
    <property type="match status" value="1"/>
</dbReference>
<dbReference type="OrthoDB" id="203797at2157"/>
<accession>A0A160VSD9</accession>
<dbReference type="EMBL" id="LN999010">
    <property type="protein sequence ID" value="CUX77579.1"/>
    <property type="molecule type" value="Genomic_DNA"/>
</dbReference>
<evidence type="ECO:0000313" key="2">
    <source>
        <dbReference type="EMBL" id="CUX77579.1"/>
    </source>
</evidence>
<dbReference type="SUPFAM" id="SSF51445">
    <property type="entry name" value="(Trans)glycosidases"/>
    <property type="match status" value="2"/>
</dbReference>
<dbReference type="Proteomes" id="UP000093069">
    <property type="component" value="Chromosome I"/>
</dbReference>
<keyword evidence="4" id="KW-1185">Reference proteome</keyword>
<proteinExistence type="predicted"/>
<sequence length="405" mass="47878">MYKGIWMHPWDFDRDVIAELSKFGFTHISLAVRYIEERQNWPGPNIIFQNFQRRTYTSEENAVYWNVEKNRYLNIPPYLRPVQSQEIQGDVVGEFVRACEENSIRSVLWFPTLRWEKAVRDNPLIGVVDIYGSHPSYKRMFLCPSNPSVKEALSTMVEELSEKYEFDEFEFDFIRYPEIPTTYSTPLLDLALSPCFCKYCRDEAADYGINLEEVRGVLKDIVEWHVQYFLRLQEYCTDLDYCEAMYLDFTKELLENDILKKWLEFRENQISKLLLQLSKIIKRNNPKAEISADLYPPSGSWLLGQNYKKISKIVDRIKIMIYVRPFKRSICRIPYEAMLARKFVKNNVEIVLGLASWPPTTPEDIERQFNMALKLPVNGVSFYSYGWTPKGNLLKIKELFEEVKV</sequence>
<dbReference type="STRING" id="54262.CHITON_0800"/>
<dbReference type="RefSeq" id="WP_068576984.1">
    <property type="nucleotide sequence ID" value="NZ_CP015193.1"/>
</dbReference>
<dbReference type="KEGG" id="tch:CHITON_0800"/>
<reference evidence="1 4" key="3">
    <citation type="submission" date="2016-04" db="EMBL/GenBank/DDBJ databases">
        <title>Complete genome sequence of Thermococcus chitonophagus type strain GC74.</title>
        <authorList>
            <person name="Oger P.M."/>
        </authorList>
    </citation>
    <scope>NUCLEOTIDE SEQUENCE [LARGE SCALE GENOMIC DNA]</scope>
    <source>
        <strain evidence="1 4">GC74</strain>
    </source>
</reference>
<dbReference type="Proteomes" id="UP000250189">
    <property type="component" value="Chromosome"/>
</dbReference>
<dbReference type="EMBL" id="CP015193">
    <property type="protein sequence ID" value="ASJ16518.1"/>
    <property type="molecule type" value="Genomic_DNA"/>
</dbReference>
<dbReference type="InterPro" id="IPR017853">
    <property type="entry name" value="GH"/>
</dbReference>
<gene>
    <name evidence="1" type="ORF">A3L04_05235</name>
    <name evidence="2" type="ORF">CHITON_0800</name>
</gene>
<protein>
    <submittedName>
        <fullName evidence="2">Alanine-rich protein SCI7.12c</fullName>
    </submittedName>
</protein>
<evidence type="ECO:0000313" key="4">
    <source>
        <dbReference type="Proteomes" id="UP000250189"/>
    </source>
</evidence>
<reference evidence="3" key="2">
    <citation type="submission" date="2016-01" db="EMBL/GenBank/DDBJ databases">
        <authorList>
            <person name="Vorgias C.E."/>
        </authorList>
    </citation>
    <scope>NUCLEOTIDE SEQUENCE [LARGE SCALE GENOMIC DNA]</scope>
</reference>
<dbReference type="InterPro" id="IPR052177">
    <property type="entry name" value="Divisome_Glycosyl_Hydrolase"/>
</dbReference>
<evidence type="ECO:0000313" key="1">
    <source>
        <dbReference type="EMBL" id="ASJ16518.1"/>
    </source>
</evidence>
<dbReference type="GeneID" id="33321957"/>
<evidence type="ECO:0000313" key="3">
    <source>
        <dbReference type="Proteomes" id="UP000093069"/>
    </source>
</evidence>
<reference evidence="2" key="1">
    <citation type="submission" date="2016-01" db="EMBL/GenBank/DDBJ databases">
        <authorList>
            <person name="Oliw E.H."/>
        </authorList>
    </citation>
    <scope>NUCLEOTIDE SEQUENCE</scope>
    <source>
        <strain evidence="2">1</strain>
    </source>
</reference>
<dbReference type="PANTHER" id="PTHR43405:SF1">
    <property type="entry name" value="GLYCOSYL HYDROLASE DIGH"/>
    <property type="match status" value="1"/>
</dbReference>